<proteinExistence type="predicted"/>
<name>A0A0E9XKJ9_ANGAN</name>
<evidence type="ECO:0000313" key="1">
    <source>
        <dbReference type="EMBL" id="JAI02346.1"/>
    </source>
</evidence>
<protein>
    <submittedName>
        <fullName evidence="1">Uncharacterized protein</fullName>
    </submittedName>
</protein>
<dbReference type="AlphaFoldDB" id="A0A0E9XKJ9"/>
<reference evidence="1" key="2">
    <citation type="journal article" date="2015" name="Fish Shellfish Immunol.">
        <title>Early steps in the European eel (Anguilla anguilla)-Vibrio vulnificus interaction in the gills: Role of the RtxA13 toxin.</title>
        <authorList>
            <person name="Callol A."/>
            <person name="Pajuelo D."/>
            <person name="Ebbesson L."/>
            <person name="Teles M."/>
            <person name="MacKenzie S."/>
            <person name="Amaro C."/>
        </authorList>
    </citation>
    <scope>NUCLEOTIDE SEQUENCE</scope>
</reference>
<accession>A0A0E9XKJ9</accession>
<organism evidence="1">
    <name type="scientific">Anguilla anguilla</name>
    <name type="common">European freshwater eel</name>
    <name type="synonym">Muraena anguilla</name>
    <dbReference type="NCBI Taxonomy" id="7936"/>
    <lineage>
        <taxon>Eukaryota</taxon>
        <taxon>Metazoa</taxon>
        <taxon>Chordata</taxon>
        <taxon>Craniata</taxon>
        <taxon>Vertebrata</taxon>
        <taxon>Euteleostomi</taxon>
        <taxon>Actinopterygii</taxon>
        <taxon>Neopterygii</taxon>
        <taxon>Teleostei</taxon>
        <taxon>Anguilliformes</taxon>
        <taxon>Anguillidae</taxon>
        <taxon>Anguilla</taxon>
    </lineage>
</organism>
<dbReference type="EMBL" id="GBXM01006232">
    <property type="protein sequence ID" value="JAI02346.1"/>
    <property type="molecule type" value="Transcribed_RNA"/>
</dbReference>
<sequence>MQTWLCWKWTHLWGGQ</sequence>
<reference evidence="1" key="1">
    <citation type="submission" date="2014-11" db="EMBL/GenBank/DDBJ databases">
        <authorList>
            <person name="Amaro Gonzalez C."/>
        </authorList>
    </citation>
    <scope>NUCLEOTIDE SEQUENCE</scope>
</reference>